<evidence type="ECO:0000313" key="2">
    <source>
        <dbReference type="EMBL" id="GAA5504459.1"/>
    </source>
</evidence>
<organism evidence="2 3">
    <name type="scientific">Deinococcus xinjiangensis</name>
    <dbReference type="NCBI Taxonomy" id="457454"/>
    <lineage>
        <taxon>Bacteria</taxon>
        <taxon>Thermotogati</taxon>
        <taxon>Deinococcota</taxon>
        <taxon>Deinococci</taxon>
        <taxon>Deinococcales</taxon>
        <taxon>Deinococcaceae</taxon>
        <taxon>Deinococcus</taxon>
    </lineage>
</organism>
<sequence>MKLGLERWITGVKEWQKPYRTQKTYWDRRDHTSSLPLGNSVWLVRLHREEILNYAQYRVTNALTERTNAKIRKLLRAGHRYSPETLVTLVNRELESQPSTGRAVTPTVWLPEKKGRAAETTSPVVELALPPKQPEPLLPPPIPADFDYQNLPIPEPLTSLPPSLPPVLRVRKPRHLPYCAPELGLPEPIWVWLHTKQSRQLGSPAWVKRLMEYAPPVDIAAWHLLCAGQVSGVGMPVIEARQLELWRATALWLYVQHHPDVLNARERERQPFLAGLDLRTLAHLQPEVISPLCAAWLTLVERFASLPLELEGLMLTVIHWQQLSELEGQQAITAFHTGIHKDRSIWDSWCSAAVGQVELMHMVVRWRRHLDAPGLPMVTLLVTDPELRWLTALEWAAAQAVEMETLGPLQRLHAFKKTVKLLDEHSMRLGI</sequence>
<keyword evidence="3" id="KW-1185">Reference proteome</keyword>
<proteinExistence type="predicted"/>
<dbReference type="Proteomes" id="UP001458946">
    <property type="component" value="Unassembled WGS sequence"/>
</dbReference>
<accession>A0ABP9VGV3</accession>
<protein>
    <recommendedName>
        <fullName evidence="1">Transposase IS204/IS1001/IS1096/IS1165 DDE domain-containing protein</fullName>
    </recommendedName>
</protein>
<dbReference type="InterPro" id="IPR002560">
    <property type="entry name" value="Transposase_DDE"/>
</dbReference>
<feature type="domain" description="Transposase IS204/IS1001/IS1096/IS1165 DDE" evidence="1">
    <location>
        <begin position="25"/>
        <end position="77"/>
    </location>
</feature>
<dbReference type="EMBL" id="BAABRN010000128">
    <property type="protein sequence ID" value="GAA5504459.1"/>
    <property type="molecule type" value="Genomic_DNA"/>
</dbReference>
<name>A0ABP9VGV3_9DEIO</name>
<dbReference type="Pfam" id="PF01610">
    <property type="entry name" value="DDE_Tnp_ISL3"/>
    <property type="match status" value="1"/>
</dbReference>
<dbReference type="RefSeq" id="WP_353544415.1">
    <property type="nucleotide sequence ID" value="NZ_BAABRN010000128.1"/>
</dbReference>
<evidence type="ECO:0000259" key="1">
    <source>
        <dbReference type="Pfam" id="PF01610"/>
    </source>
</evidence>
<evidence type="ECO:0000313" key="3">
    <source>
        <dbReference type="Proteomes" id="UP001458946"/>
    </source>
</evidence>
<reference evidence="2 3" key="1">
    <citation type="submission" date="2024-02" db="EMBL/GenBank/DDBJ databases">
        <title>Deinococcus xinjiangensis NBRC 107630.</title>
        <authorList>
            <person name="Ichikawa N."/>
            <person name="Katano-Makiyama Y."/>
            <person name="Hidaka K."/>
        </authorList>
    </citation>
    <scope>NUCLEOTIDE SEQUENCE [LARGE SCALE GENOMIC DNA]</scope>
    <source>
        <strain evidence="2 3">NBRC 107630</strain>
    </source>
</reference>
<gene>
    <name evidence="2" type="ORF">Dxin01_04233</name>
</gene>
<comment type="caution">
    <text evidence="2">The sequence shown here is derived from an EMBL/GenBank/DDBJ whole genome shotgun (WGS) entry which is preliminary data.</text>
</comment>